<sequence length="86" mass="9085">MINRMPAPTQTGCITGQMEAARPSTVHAATRRRVRREGRMRKVVSQPAAEGHSRAGGFHAADHGIEDLINGLAGDGDFGCQGDAMA</sequence>
<evidence type="ECO:0000313" key="3">
    <source>
        <dbReference type="Proteomes" id="UP001499852"/>
    </source>
</evidence>
<dbReference type="Proteomes" id="UP001499852">
    <property type="component" value="Unassembled WGS sequence"/>
</dbReference>
<protein>
    <submittedName>
        <fullName evidence="2">Uncharacterized protein</fullName>
    </submittedName>
</protein>
<keyword evidence="3" id="KW-1185">Reference proteome</keyword>
<feature type="region of interest" description="Disordered" evidence="1">
    <location>
        <begin position="19"/>
        <end position="58"/>
    </location>
</feature>
<evidence type="ECO:0000313" key="2">
    <source>
        <dbReference type="EMBL" id="GAA5140785.1"/>
    </source>
</evidence>
<name>A0ABP9P4Q5_9BACT</name>
<comment type="caution">
    <text evidence="2">The sequence shown here is derived from an EMBL/GenBank/DDBJ whole genome shotgun (WGS) entry which is preliminary data.</text>
</comment>
<feature type="compositionally biased region" description="Basic residues" evidence="1">
    <location>
        <begin position="29"/>
        <end position="42"/>
    </location>
</feature>
<dbReference type="EMBL" id="BAABIA010000004">
    <property type="protein sequence ID" value="GAA5140785.1"/>
    <property type="molecule type" value="Genomic_DNA"/>
</dbReference>
<proteinExistence type="predicted"/>
<accession>A0ABP9P4Q5</accession>
<organism evidence="2 3">
    <name type="scientific">Prosthecobacter algae</name>
    <dbReference type="NCBI Taxonomy" id="1144682"/>
    <lineage>
        <taxon>Bacteria</taxon>
        <taxon>Pseudomonadati</taxon>
        <taxon>Verrucomicrobiota</taxon>
        <taxon>Verrucomicrobiia</taxon>
        <taxon>Verrucomicrobiales</taxon>
        <taxon>Verrucomicrobiaceae</taxon>
        <taxon>Prosthecobacter</taxon>
    </lineage>
</organism>
<evidence type="ECO:0000256" key="1">
    <source>
        <dbReference type="SAM" id="MobiDB-lite"/>
    </source>
</evidence>
<gene>
    <name evidence="2" type="ORF">GCM10023213_23910</name>
</gene>
<reference evidence="3" key="1">
    <citation type="journal article" date="2019" name="Int. J. Syst. Evol. Microbiol.">
        <title>The Global Catalogue of Microorganisms (GCM) 10K type strain sequencing project: providing services to taxonomists for standard genome sequencing and annotation.</title>
        <authorList>
            <consortium name="The Broad Institute Genomics Platform"/>
            <consortium name="The Broad Institute Genome Sequencing Center for Infectious Disease"/>
            <person name="Wu L."/>
            <person name="Ma J."/>
        </authorList>
    </citation>
    <scope>NUCLEOTIDE SEQUENCE [LARGE SCALE GENOMIC DNA]</scope>
    <source>
        <strain evidence="3">JCM 18053</strain>
    </source>
</reference>